<dbReference type="InterPro" id="IPR038071">
    <property type="entry name" value="UROD/MetE-like_sf"/>
</dbReference>
<protein>
    <recommendedName>
        <fullName evidence="1">Uroporphyrinogen decarboxylase (URO-D) domain-containing protein</fullName>
    </recommendedName>
</protein>
<dbReference type="InterPro" id="IPR052024">
    <property type="entry name" value="Methanogen_methyltrans"/>
</dbReference>
<accession>A0A7G9GA13</accession>
<evidence type="ECO:0000313" key="2">
    <source>
        <dbReference type="EMBL" id="QNM07645.1"/>
    </source>
</evidence>
<dbReference type="PANTHER" id="PTHR47099:SF1">
    <property type="entry name" value="METHYLCOBAMIDE:COM METHYLTRANSFERASE MTBA"/>
    <property type="match status" value="1"/>
</dbReference>
<dbReference type="Gene3D" id="3.20.20.210">
    <property type="match status" value="1"/>
</dbReference>
<dbReference type="Pfam" id="PF01208">
    <property type="entry name" value="URO-D"/>
    <property type="match status" value="1"/>
</dbReference>
<dbReference type="GO" id="GO:0006779">
    <property type="term" value="P:porphyrin-containing compound biosynthetic process"/>
    <property type="evidence" value="ECO:0007669"/>
    <property type="project" value="InterPro"/>
</dbReference>
<evidence type="ECO:0000259" key="1">
    <source>
        <dbReference type="Pfam" id="PF01208"/>
    </source>
</evidence>
<gene>
    <name evidence="2" type="ORF">H9Q79_12025</name>
</gene>
<dbReference type="EMBL" id="CP060635">
    <property type="protein sequence ID" value="QNM07645.1"/>
    <property type="molecule type" value="Genomic_DNA"/>
</dbReference>
<evidence type="ECO:0000313" key="3">
    <source>
        <dbReference type="Proteomes" id="UP000515860"/>
    </source>
</evidence>
<dbReference type="PANTHER" id="PTHR47099">
    <property type="entry name" value="METHYLCOBAMIDE:COM METHYLTRANSFERASE MTBA"/>
    <property type="match status" value="1"/>
</dbReference>
<dbReference type="Proteomes" id="UP000515860">
    <property type="component" value="Chromosome"/>
</dbReference>
<dbReference type="GO" id="GO:0004853">
    <property type="term" value="F:uroporphyrinogen decarboxylase activity"/>
    <property type="evidence" value="ECO:0007669"/>
    <property type="project" value="InterPro"/>
</dbReference>
<keyword evidence="3" id="KW-1185">Reference proteome</keyword>
<proteinExistence type="predicted"/>
<organism evidence="2 3">
    <name type="scientific">Wansuia hejianensis</name>
    <dbReference type="NCBI Taxonomy" id="2763667"/>
    <lineage>
        <taxon>Bacteria</taxon>
        <taxon>Bacillati</taxon>
        <taxon>Bacillota</taxon>
        <taxon>Clostridia</taxon>
        <taxon>Lachnospirales</taxon>
        <taxon>Lachnospiraceae</taxon>
        <taxon>Wansuia</taxon>
    </lineage>
</organism>
<feature type="domain" description="Uroporphyrinogen decarboxylase (URO-D)" evidence="1">
    <location>
        <begin position="195"/>
        <end position="384"/>
    </location>
</feature>
<dbReference type="SUPFAM" id="SSF51726">
    <property type="entry name" value="UROD/MetE-like"/>
    <property type="match status" value="1"/>
</dbReference>
<dbReference type="RefSeq" id="WP_249328372.1">
    <property type="nucleotide sequence ID" value="NZ_CP060635.1"/>
</dbReference>
<dbReference type="InterPro" id="IPR000257">
    <property type="entry name" value="Uroporphyrinogen_deCOase"/>
</dbReference>
<sequence>MTSKERVKLAYAHKEADRVPVGEMHIMSPVSSEILGRQAVTGEGGWLKHYMAECMAEENRAEFIERLSADTVEVFRKSGLDLLCTELDPADDGSVIYKDVTENSWTTVDQDTGHWAKFVYKPENDTAHEVDSSEKSDTDEDYGAIREHLDALEKSNFAVHESRFDSTKYAVKHAGKDMFIMAKLPDLIPSYRSFYANFMEVFYADEELAHRLCDDYLAFSLNAAKRYIEIGVDCIMIATDWAASNGPIFSPRLLREFMIPQIRAVVDLCHQHDVLVLKHTDGNIMQFADEFFAMGIDGYQSVDPGAGMDIELIKKLYGEKVLLMGNVDCAHTLPFGTPEDVIEETKQVMRKASGGGGHIVSSSNTIGYPTTAKNFLTMVETVHKFGSYPLEL</sequence>
<dbReference type="AlphaFoldDB" id="A0A7G9GA13"/>
<dbReference type="KEGG" id="whj:H9Q79_12025"/>
<reference evidence="2 3" key="1">
    <citation type="submission" date="2020-08" db="EMBL/GenBank/DDBJ databases">
        <authorList>
            <person name="Liu C."/>
            <person name="Sun Q."/>
        </authorList>
    </citation>
    <scope>NUCLEOTIDE SEQUENCE [LARGE SCALE GENOMIC DNA]</scope>
    <source>
        <strain evidence="2 3">NSJ-29</strain>
    </source>
</reference>
<name>A0A7G9GA13_9FIRM</name>